<name>A0A7R7GYB0_9MYCO</name>
<reference evidence="2 3" key="1">
    <citation type="submission" date="2020-12" db="EMBL/GenBank/DDBJ databases">
        <title>Complete genome sequence of Mycobacterium heckeshornense JCM 15655T, closely related to a pathogenic non-tuberculous mycobacterial species Mycobacterium xenopi.</title>
        <authorList>
            <person name="Yoshida M."/>
            <person name="Fukano H."/>
            <person name="Asakura T."/>
            <person name="Suzuki M."/>
            <person name="Hoshino Y."/>
        </authorList>
    </citation>
    <scope>NUCLEOTIDE SEQUENCE [LARGE SCALE GENOMIC DNA]</scope>
    <source>
        <strain evidence="2 3">JCM 15655</strain>
    </source>
</reference>
<keyword evidence="3" id="KW-1185">Reference proteome</keyword>
<evidence type="ECO:0000313" key="3">
    <source>
        <dbReference type="Proteomes" id="UP000595446"/>
    </source>
</evidence>
<accession>A0A7R7GYB0</accession>
<dbReference type="Proteomes" id="UP000595446">
    <property type="component" value="Chromosome"/>
</dbReference>
<protein>
    <submittedName>
        <fullName evidence="2">Uncharacterized protein</fullName>
    </submittedName>
</protein>
<proteinExistence type="predicted"/>
<evidence type="ECO:0000256" key="1">
    <source>
        <dbReference type="SAM" id="MobiDB-lite"/>
    </source>
</evidence>
<gene>
    <name evidence="2" type="ORF">MHEC_41870</name>
</gene>
<sequence>MGRCLEFPWLSQRAPTLQQLHARLAIEAAEQNVWMNPWVARIDSLAASSIGDIAHDIAFQKHRMVSERCCCGHCDCGIARPGTTAGTPRTPVSANGGLRRSVTTSSPRAPVGVEVGIAGCQRADDGGCRQQL</sequence>
<feature type="region of interest" description="Disordered" evidence="1">
    <location>
        <begin position="83"/>
        <end position="106"/>
    </location>
</feature>
<dbReference type="EMBL" id="AP024237">
    <property type="protein sequence ID" value="BCO37754.1"/>
    <property type="molecule type" value="Genomic_DNA"/>
</dbReference>
<dbReference type="AlphaFoldDB" id="A0A7R7GYB0"/>
<organism evidence="2 3">
    <name type="scientific">Mycobacterium heckeshornense</name>
    <dbReference type="NCBI Taxonomy" id="110505"/>
    <lineage>
        <taxon>Bacteria</taxon>
        <taxon>Bacillati</taxon>
        <taxon>Actinomycetota</taxon>
        <taxon>Actinomycetes</taxon>
        <taxon>Mycobacteriales</taxon>
        <taxon>Mycobacteriaceae</taxon>
        <taxon>Mycobacterium</taxon>
    </lineage>
</organism>
<evidence type="ECO:0000313" key="2">
    <source>
        <dbReference type="EMBL" id="BCO37754.1"/>
    </source>
</evidence>